<name>A0A094IXJ5_9BACL</name>
<sequence length="93" mass="10489">MSTDLKKKKQKVVDTPVIYCGPNIPKAMLNQFTVFQNGLPKHLDKHLKACPIIKELIVPVEKLNDTLEAIKTTGTPENVWFQQVLEYNKGVGN</sequence>
<comment type="caution">
    <text evidence="1">The sequence shown here is derived from an EMBL/GenBank/DDBJ whole genome shotgun (WGS) entry which is preliminary data.</text>
</comment>
<accession>A0A094IXJ5</accession>
<organism evidence="1">
    <name type="scientific">Anoxybacillus flavithermus</name>
    <dbReference type="NCBI Taxonomy" id="33934"/>
    <lineage>
        <taxon>Bacteria</taxon>
        <taxon>Bacillati</taxon>
        <taxon>Bacillota</taxon>
        <taxon>Bacilli</taxon>
        <taxon>Bacillales</taxon>
        <taxon>Anoxybacillaceae</taxon>
        <taxon>Anoxybacillus</taxon>
    </lineage>
</organism>
<evidence type="ECO:0000313" key="1">
    <source>
        <dbReference type="EMBL" id="KFZ32405.1"/>
    </source>
</evidence>
<reference evidence="1" key="1">
    <citation type="submission" date="2014-08" db="EMBL/GenBank/DDBJ databases">
        <title>Fullgenome sequencing of Anoxybacillus sp.25 isolate from Garga hot-spring Russia.</title>
        <authorList>
            <person name="Rozanov A.S."/>
            <person name="Kotenko A.V."/>
            <person name="Malup T.K."/>
            <person name="Peltek S.E."/>
        </authorList>
    </citation>
    <scope>NUCLEOTIDE SEQUENCE [LARGE SCALE GENOMIC DNA]</scope>
    <source>
        <strain evidence="1">25</strain>
    </source>
</reference>
<protein>
    <submittedName>
        <fullName evidence="1">Uncharacterized protein</fullName>
    </submittedName>
</protein>
<proteinExistence type="predicted"/>
<gene>
    <name evidence="1" type="ORF">JS44_08525</name>
</gene>
<dbReference type="AlphaFoldDB" id="A0A094IXJ5"/>
<dbReference type="EMBL" id="JPZO01000046">
    <property type="protein sequence ID" value="KFZ32405.1"/>
    <property type="molecule type" value="Genomic_DNA"/>
</dbReference>